<dbReference type="Proteomes" id="UP000827986">
    <property type="component" value="Unassembled WGS sequence"/>
</dbReference>
<keyword evidence="1" id="KW-0732">Signal</keyword>
<accession>A0A9D3XBH7</accession>
<evidence type="ECO:0000313" key="2">
    <source>
        <dbReference type="EMBL" id="KAH1176947.1"/>
    </source>
</evidence>
<proteinExistence type="predicted"/>
<dbReference type="EMBL" id="JAHDVG010000474">
    <property type="protein sequence ID" value="KAH1176947.1"/>
    <property type="molecule type" value="Genomic_DNA"/>
</dbReference>
<feature type="non-terminal residue" evidence="2">
    <location>
        <position position="74"/>
    </location>
</feature>
<comment type="caution">
    <text evidence="2">The sequence shown here is derived from an EMBL/GenBank/DDBJ whole genome shotgun (WGS) entry which is preliminary data.</text>
</comment>
<feature type="signal peptide" evidence="1">
    <location>
        <begin position="1"/>
        <end position="23"/>
    </location>
</feature>
<protein>
    <submittedName>
        <fullName evidence="2">Uncharacterized protein</fullName>
    </submittedName>
</protein>
<organism evidence="2 3">
    <name type="scientific">Mauremys mutica</name>
    <name type="common">yellowpond turtle</name>
    <dbReference type="NCBI Taxonomy" id="74926"/>
    <lineage>
        <taxon>Eukaryota</taxon>
        <taxon>Metazoa</taxon>
        <taxon>Chordata</taxon>
        <taxon>Craniata</taxon>
        <taxon>Vertebrata</taxon>
        <taxon>Euteleostomi</taxon>
        <taxon>Archelosauria</taxon>
        <taxon>Testudinata</taxon>
        <taxon>Testudines</taxon>
        <taxon>Cryptodira</taxon>
        <taxon>Durocryptodira</taxon>
        <taxon>Testudinoidea</taxon>
        <taxon>Geoemydidae</taxon>
        <taxon>Geoemydinae</taxon>
        <taxon>Mauremys</taxon>
    </lineage>
</organism>
<gene>
    <name evidence="2" type="ORF">KIL84_010649</name>
</gene>
<evidence type="ECO:0000313" key="3">
    <source>
        <dbReference type="Proteomes" id="UP000827986"/>
    </source>
</evidence>
<evidence type="ECO:0000256" key="1">
    <source>
        <dbReference type="SAM" id="SignalP"/>
    </source>
</evidence>
<feature type="chain" id="PRO_5039719025" evidence="1">
    <location>
        <begin position="24"/>
        <end position="74"/>
    </location>
</feature>
<sequence length="74" mass="7944">MKGNGLVALLVVGLGVIGILVSAATEDSQCHRAEHPVIMYKEIAPWLHVFRAENAVDFSQLTFDPGQKELIAGA</sequence>
<name>A0A9D3XBH7_9SAUR</name>
<reference evidence="2" key="1">
    <citation type="submission" date="2021-09" db="EMBL/GenBank/DDBJ databases">
        <title>The genome of Mauremys mutica provides insights into the evolution of semi-aquatic lifestyle.</title>
        <authorList>
            <person name="Gong S."/>
            <person name="Gao Y."/>
        </authorList>
    </citation>
    <scope>NUCLEOTIDE SEQUENCE</scope>
    <source>
        <strain evidence="2">MM-2020</strain>
        <tissue evidence="2">Muscle</tissue>
    </source>
</reference>
<keyword evidence="3" id="KW-1185">Reference proteome</keyword>
<dbReference type="AlphaFoldDB" id="A0A9D3XBH7"/>